<feature type="transmembrane region" description="Helical" evidence="7">
    <location>
        <begin position="116"/>
        <end position="138"/>
    </location>
</feature>
<accession>A0A0D2KS18</accession>
<dbReference type="Pfam" id="PF01545">
    <property type="entry name" value="Cation_efflux"/>
    <property type="match status" value="1"/>
</dbReference>
<dbReference type="Gene3D" id="1.20.1510.10">
    <property type="entry name" value="Cation efflux protein transmembrane domain"/>
    <property type="match status" value="1"/>
</dbReference>
<dbReference type="InterPro" id="IPR050291">
    <property type="entry name" value="CDF_Transporter"/>
</dbReference>
<keyword evidence="10" id="KW-1185">Reference proteome</keyword>
<sequence>MPHRAQPSPPASTSGVRAAAGGPRRPWPWQRHLKLAFRLSWAANWLLLGLKIAAFVVSRSKAVLASLADSGAQKYTPRPPHAPAVDLASQLVLSVAESQKNKYHPKYPVGRTRLEAIAVIACACIMSVASLEVIQFAGFDLYNGFAKGEIPELDLSPLTFVILGGGTLLKVALYLYCNALRGRSDSIKALAEDHINDVASNGGAIAATIVVKFWPAGWWVDPVAAIVISIIIGARWASITYEQVQKIVGAAAPDEFRERVERLAAEHHPELTVDCSRAYHFGPRYMVELEWPLARLAARLPVLTPTHDLQVEALEEVERAFVHVDYEQRHLPEHKVERALLLHRAERDAMRRSSSAATALP</sequence>
<dbReference type="GO" id="GO:0008324">
    <property type="term" value="F:monoatomic cation transmembrane transporter activity"/>
    <property type="evidence" value="ECO:0007669"/>
    <property type="project" value="InterPro"/>
</dbReference>
<evidence type="ECO:0000256" key="3">
    <source>
        <dbReference type="ARBA" id="ARBA00022692"/>
    </source>
</evidence>
<dbReference type="GeneID" id="25742461"/>
<feature type="domain" description="Cation efflux protein transmembrane" evidence="8">
    <location>
        <begin position="85"/>
        <end position="246"/>
    </location>
</feature>
<comment type="subcellular location">
    <subcellularLocation>
        <location evidence="1">Membrane</location>
        <topology evidence="1">Multi-pass membrane protein</topology>
    </subcellularLocation>
</comment>
<dbReference type="EMBL" id="KK102206">
    <property type="protein sequence ID" value="KIY98378.1"/>
    <property type="molecule type" value="Genomic_DNA"/>
</dbReference>
<organism evidence="9 10">
    <name type="scientific">Monoraphidium neglectum</name>
    <dbReference type="NCBI Taxonomy" id="145388"/>
    <lineage>
        <taxon>Eukaryota</taxon>
        <taxon>Viridiplantae</taxon>
        <taxon>Chlorophyta</taxon>
        <taxon>core chlorophytes</taxon>
        <taxon>Chlorophyceae</taxon>
        <taxon>CS clade</taxon>
        <taxon>Sphaeropleales</taxon>
        <taxon>Selenastraceae</taxon>
        <taxon>Monoraphidium</taxon>
    </lineage>
</organism>
<name>A0A0D2KS18_9CHLO</name>
<dbReference type="STRING" id="145388.A0A0D2KS18"/>
<dbReference type="InterPro" id="IPR058533">
    <property type="entry name" value="Cation_efflux_TM"/>
</dbReference>
<keyword evidence="2" id="KW-0813">Transport</keyword>
<dbReference type="PANTHER" id="PTHR43840:SF52">
    <property type="entry name" value="CATION EFFLUX FAMILY PROTEIN"/>
    <property type="match status" value="1"/>
</dbReference>
<feature type="transmembrane region" description="Helical" evidence="7">
    <location>
        <begin position="35"/>
        <end position="57"/>
    </location>
</feature>
<evidence type="ECO:0000256" key="7">
    <source>
        <dbReference type="SAM" id="Phobius"/>
    </source>
</evidence>
<evidence type="ECO:0000256" key="2">
    <source>
        <dbReference type="ARBA" id="ARBA00022448"/>
    </source>
</evidence>
<evidence type="ECO:0000313" key="10">
    <source>
        <dbReference type="Proteomes" id="UP000054498"/>
    </source>
</evidence>
<evidence type="ECO:0000256" key="5">
    <source>
        <dbReference type="ARBA" id="ARBA00023136"/>
    </source>
</evidence>
<dbReference type="Proteomes" id="UP000054498">
    <property type="component" value="Unassembled WGS sequence"/>
</dbReference>
<keyword evidence="4 7" id="KW-1133">Transmembrane helix</keyword>
<dbReference type="OrthoDB" id="78296at2759"/>
<evidence type="ECO:0000256" key="1">
    <source>
        <dbReference type="ARBA" id="ARBA00004141"/>
    </source>
</evidence>
<evidence type="ECO:0000256" key="6">
    <source>
        <dbReference type="SAM" id="MobiDB-lite"/>
    </source>
</evidence>
<dbReference type="SUPFAM" id="SSF161111">
    <property type="entry name" value="Cation efflux protein transmembrane domain-like"/>
    <property type="match status" value="1"/>
</dbReference>
<reference evidence="9 10" key="1">
    <citation type="journal article" date="2013" name="BMC Genomics">
        <title>Reconstruction of the lipid metabolism for the microalga Monoraphidium neglectum from its genome sequence reveals characteristics suitable for biofuel production.</title>
        <authorList>
            <person name="Bogen C."/>
            <person name="Al-Dilaimi A."/>
            <person name="Albersmeier A."/>
            <person name="Wichmann J."/>
            <person name="Grundmann M."/>
            <person name="Rupp O."/>
            <person name="Lauersen K.J."/>
            <person name="Blifernez-Klassen O."/>
            <person name="Kalinowski J."/>
            <person name="Goesmann A."/>
            <person name="Mussgnug J.H."/>
            <person name="Kruse O."/>
        </authorList>
    </citation>
    <scope>NUCLEOTIDE SEQUENCE [LARGE SCALE GENOMIC DNA]</scope>
    <source>
        <strain evidence="9 10">SAG 48.87</strain>
    </source>
</reference>
<evidence type="ECO:0000256" key="4">
    <source>
        <dbReference type="ARBA" id="ARBA00022989"/>
    </source>
</evidence>
<dbReference type="AlphaFoldDB" id="A0A0D2KS18"/>
<keyword evidence="5 7" id="KW-0472">Membrane</keyword>
<gene>
    <name evidence="9" type="ORF">MNEG_9586</name>
</gene>
<evidence type="ECO:0000259" key="8">
    <source>
        <dbReference type="Pfam" id="PF01545"/>
    </source>
</evidence>
<keyword evidence="3 7" id="KW-0812">Transmembrane</keyword>
<dbReference type="RefSeq" id="XP_013897398.1">
    <property type="nucleotide sequence ID" value="XM_014041944.1"/>
</dbReference>
<proteinExistence type="predicted"/>
<dbReference type="PANTHER" id="PTHR43840">
    <property type="entry name" value="MITOCHONDRIAL METAL TRANSPORTER 1-RELATED"/>
    <property type="match status" value="1"/>
</dbReference>
<dbReference type="KEGG" id="mng:MNEG_9586"/>
<dbReference type="GO" id="GO:0016020">
    <property type="term" value="C:membrane"/>
    <property type="evidence" value="ECO:0007669"/>
    <property type="project" value="UniProtKB-SubCell"/>
</dbReference>
<dbReference type="InterPro" id="IPR027469">
    <property type="entry name" value="Cation_efflux_TMD_sf"/>
</dbReference>
<feature type="region of interest" description="Disordered" evidence="6">
    <location>
        <begin position="1"/>
        <end position="24"/>
    </location>
</feature>
<feature type="transmembrane region" description="Helical" evidence="7">
    <location>
        <begin position="158"/>
        <end position="177"/>
    </location>
</feature>
<evidence type="ECO:0000313" key="9">
    <source>
        <dbReference type="EMBL" id="KIY98378.1"/>
    </source>
</evidence>
<protein>
    <recommendedName>
        <fullName evidence="8">Cation efflux protein transmembrane domain-containing protein</fullName>
    </recommendedName>
</protein>